<dbReference type="PANTHER" id="PTHR13483:SF11">
    <property type="entry name" value="ZINC FINGER HIT DOMAIN-CONTAINING PROTEIN 3"/>
    <property type="match status" value="1"/>
</dbReference>
<dbReference type="PANTHER" id="PTHR13483">
    <property type="entry name" value="BOX C_D SNORNA PROTEIN 1-RELATED"/>
    <property type="match status" value="1"/>
</dbReference>
<dbReference type="Proteomes" id="UP001210211">
    <property type="component" value="Unassembled WGS sequence"/>
</dbReference>
<dbReference type="GO" id="GO:0005634">
    <property type="term" value="C:nucleus"/>
    <property type="evidence" value="ECO:0007669"/>
    <property type="project" value="TreeGrafter"/>
</dbReference>
<accession>A0AAD6EW51</accession>
<evidence type="ECO:0000256" key="1">
    <source>
        <dbReference type="ARBA" id="ARBA00022723"/>
    </source>
</evidence>
<dbReference type="Pfam" id="PF04438">
    <property type="entry name" value="zf-HIT"/>
    <property type="match status" value="1"/>
</dbReference>
<feature type="domain" description="HIT-type" evidence="5">
    <location>
        <begin position="5"/>
        <end position="38"/>
    </location>
</feature>
<dbReference type="EMBL" id="JAMRDG010000001">
    <property type="protein sequence ID" value="KAJ3703225.1"/>
    <property type="molecule type" value="Genomic_DNA"/>
</dbReference>
<evidence type="ECO:0000259" key="5">
    <source>
        <dbReference type="PROSITE" id="PS51083"/>
    </source>
</evidence>
<reference evidence="6 7" key="1">
    <citation type="journal article" date="2022" name="Cell">
        <title>Repeat-based holocentromeres influence genome architecture and karyotype evolution.</title>
        <authorList>
            <person name="Hofstatter P.G."/>
            <person name="Thangavel G."/>
            <person name="Lux T."/>
            <person name="Neumann P."/>
            <person name="Vondrak T."/>
            <person name="Novak P."/>
            <person name="Zhang M."/>
            <person name="Costa L."/>
            <person name="Castellani M."/>
            <person name="Scott A."/>
            <person name="Toegelov H."/>
            <person name="Fuchs J."/>
            <person name="Mata-Sucre Y."/>
            <person name="Dias Y."/>
            <person name="Vanzela A.L.L."/>
            <person name="Huettel B."/>
            <person name="Almeida C.C.S."/>
            <person name="Simkova H."/>
            <person name="Souza G."/>
            <person name="Pedrosa-Harand A."/>
            <person name="Macas J."/>
            <person name="Mayer K.F.X."/>
            <person name="Houben A."/>
            <person name="Marques A."/>
        </authorList>
    </citation>
    <scope>NUCLEOTIDE SEQUENCE [LARGE SCALE GENOMIC DNA]</scope>
    <source>
        <strain evidence="6">RhyTen1mFocal</strain>
    </source>
</reference>
<comment type="caution">
    <text evidence="6">The sequence shown here is derived from an EMBL/GenBank/DDBJ whole genome shotgun (WGS) entry which is preliminary data.</text>
</comment>
<dbReference type="PROSITE" id="PS51083">
    <property type="entry name" value="ZF_HIT"/>
    <property type="match status" value="1"/>
</dbReference>
<dbReference type="Gene3D" id="3.30.60.190">
    <property type="match status" value="1"/>
</dbReference>
<dbReference type="GO" id="GO:0070761">
    <property type="term" value="C:pre-snoRNP complex"/>
    <property type="evidence" value="ECO:0007669"/>
    <property type="project" value="TreeGrafter"/>
</dbReference>
<dbReference type="InterPro" id="IPR051639">
    <property type="entry name" value="BCD1"/>
</dbReference>
<evidence type="ECO:0000313" key="6">
    <source>
        <dbReference type="EMBL" id="KAJ3703225.1"/>
    </source>
</evidence>
<sequence>MGRNCEVCKEAQFKYKCPACLAPYCSVPCFKKHKENLCQKSETPVEQATKHTAECKEIRDALKSKELQKLILRIDSSEEPEQELDNAMGGQSFHEFTEKILDIVNQKDG</sequence>
<keyword evidence="1" id="KW-0479">Metal-binding</keyword>
<dbReference type="CDD" id="cd23024">
    <property type="entry name" value="zf-HIT_ZNHIT2-3"/>
    <property type="match status" value="1"/>
</dbReference>
<proteinExistence type="predicted"/>
<evidence type="ECO:0000256" key="3">
    <source>
        <dbReference type="ARBA" id="ARBA00022833"/>
    </source>
</evidence>
<gene>
    <name evidence="6" type="ORF">LUZ61_006930</name>
</gene>
<dbReference type="InterPro" id="IPR007529">
    <property type="entry name" value="Znf_HIT"/>
</dbReference>
<keyword evidence="2 4" id="KW-0863">Zinc-finger</keyword>
<keyword evidence="7" id="KW-1185">Reference proteome</keyword>
<dbReference type="GO" id="GO:0048254">
    <property type="term" value="P:snoRNA localization"/>
    <property type="evidence" value="ECO:0007669"/>
    <property type="project" value="TreeGrafter"/>
</dbReference>
<evidence type="ECO:0000256" key="2">
    <source>
        <dbReference type="ARBA" id="ARBA00022771"/>
    </source>
</evidence>
<keyword evidence="3" id="KW-0862">Zinc</keyword>
<dbReference type="GO" id="GO:0008270">
    <property type="term" value="F:zinc ion binding"/>
    <property type="evidence" value="ECO:0007669"/>
    <property type="project" value="UniProtKB-UniRule"/>
</dbReference>
<name>A0AAD6EW51_9POAL</name>
<protein>
    <recommendedName>
        <fullName evidence="5">HIT-type domain-containing protein</fullName>
    </recommendedName>
</protein>
<evidence type="ECO:0000256" key="4">
    <source>
        <dbReference type="PROSITE-ProRule" id="PRU00453"/>
    </source>
</evidence>
<dbReference type="SUPFAM" id="SSF144232">
    <property type="entry name" value="HIT/MYND zinc finger-like"/>
    <property type="match status" value="1"/>
</dbReference>
<organism evidence="6 7">
    <name type="scientific">Rhynchospora tenuis</name>
    <dbReference type="NCBI Taxonomy" id="198213"/>
    <lineage>
        <taxon>Eukaryota</taxon>
        <taxon>Viridiplantae</taxon>
        <taxon>Streptophyta</taxon>
        <taxon>Embryophyta</taxon>
        <taxon>Tracheophyta</taxon>
        <taxon>Spermatophyta</taxon>
        <taxon>Magnoliopsida</taxon>
        <taxon>Liliopsida</taxon>
        <taxon>Poales</taxon>
        <taxon>Cyperaceae</taxon>
        <taxon>Cyperoideae</taxon>
        <taxon>Rhynchosporeae</taxon>
        <taxon>Rhynchospora</taxon>
    </lineage>
</organism>
<dbReference type="GO" id="GO:0000492">
    <property type="term" value="P:box C/D snoRNP assembly"/>
    <property type="evidence" value="ECO:0007669"/>
    <property type="project" value="TreeGrafter"/>
</dbReference>
<evidence type="ECO:0000313" key="7">
    <source>
        <dbReference type="Proteomes" id="UP001210211"/>
    </source>
</evidence>
<dbReference type="GO" id="GO:0000463">
    <property type="term" value="P:maturation of LSU-rRNA from tricistronic rRNA transcript (SSU-rRNA, 5.8S rRNA, LSU-rRNA)"/>
    <property type="evidence" value="ECO:0007669"/>
    <property type="project" value="TreeGrafter"/>
</dbReference>
<dbReference type="AlphaFoldDB" id="A0AAD6EW51"/>